<reference evidence="1" key="1">
    <citation type="submission" date="2024-02" db="EMBL/GenBank/DDBJ databases">
        <authorList>
            <consortium name="ELIXIR-Norway"/>
            <consortium name="Elixir Norway"/>
        </authorList>
    </citation>
    <scope>NUCLEOTIDE SEQUENCE</scope>
</reference>
<sequence length="124" mass="14322">MNLRNLKLIRTFNSRQTEACHTTSCRGGNLELQWSWRSQDAPGPSSYMSGDDEYSSEQITKKFKARLDERSFTKLKKDLLTLQLDNVERSGDVVYVTGYDEEVLNGQAILNMFRKYDSRATRLS</sequence>
<proteinExistence type="predicted"/>
<gene>
    <name evidence="1" type="ORF">CSSPTR1EN2_LOCUS19594</name>
</gene>
<evidence type="ECO:0000313" key="1">
    <source>
        <dbReference type="EMBL" id="CAK9229160.1"/>
    </source>
</evidence>
<dbReference type="Proteomes" id="UP001497512">
    <property type="component" value="Chromosome 6"/>
</dbReference>
<protein>
    <submittedName>
        <fullName evidence="1">Uncharacterized protein</fullName>
    </submittedName>
</protein>
<name>A0ABP0UT72_9BRYO</name>
<evidence type="ECO:0000313" key="2">
    <source>
        <dbReference type="Proteomes" id="UP001497512"/>
    </source>
</evidence>
<organism evidence="1 2">
    <name type="scientific">Sphagnum troendelagicum</name>
    <dbReference type="NCBI Taxonomy" id="128251"/>
    <lineage>
        <taxon>Eukaryota</taxon>
        <taxon>Viridiplantae</taxon>
        <taxon>Streptophyta</taxon>
        <taxon>Embryophyta</taxon>
        <taxon>Bryophyta</taxon>
        <taxon>Sphagnophytina</taxon>
        <taxon>Sphagnopsida</taxon>
        <taxon>Sphagnales</taxon>
        <taxon>Sphagnaceae</taxon>
        <taxon>Sphagnum</taxon>
    </lineage>
</organism>
<dbReference type="EMBL" id="OZ019898">
    <property type="protein sequence ID" value="CAK9229160.1"/>
    <property type="molecule type" value="Genomic_DNA"/>
</dbReference>
<accession>A0ABP0UT72</accession>
<keyword evidence="2" id="KW-1185">Reference proteome</keyword>